<dbReference type="Proteomes" id="UP001595851">
    <property type="component" value="Unassembled WGS sequence"/>
</dbReference>
<protein>
    <recommendedName>
        <fullName evidence="4">ABC transporter permease</fullName>
    </recommendedName>
</protein>
<accession>A0ABV8G810</accession>
<comment type="caution">
    <text evidence="2">The sequence shown here is derived from an EMBL/GenBank/DDBJ whole genome shotgun (WGS) entry which is preliminary data.</text>
</comment>
<dbReference type="EMBL" id="JBHSBI010000008">
    <property type="protein sequence ID" value="MFC4009120.1"/>
    <property type="molecule type" value="Genomic_DNA"/>
</dbReference>
<keyword evidence="1" id="KW-0472">Membrane</keyword>
<feature type="transmembrane region" description="Helical" evidence="1">
    <location>
        <begin position="229"/>
        <end position="249"/>
    </location>
</feature>
<evidence type="ECO:0008006" key="4">
    <source>
        <dbReference type="Google" id="ProtNLM"/>
    </source>
</evidence>
<reference evidence="3" key="1">
    <citation type="journal article" date="2019" name="Int. J. Syst. Evol. Microbiol.">
        <title>The Global Catalogue of Microorganisms (GCM) 10K type strain sequencing project: providing services to taxonomists for standard genome sequencing and annotation.</title>
        <authorList>
            <consortium name="The Broad Institute Genomics Platform"/>
            <consortium name="The Broad Institute Genome Sequencing Center for Infectious Disease"/>
            <person name="Wu L."/>
            <person name="Ma J."/>
        </authorList>
    </citation>
    <scope>NUCLEOTIDE SEQUENCE [LARGE SCALE GENOMIC DNA]</scope>
    <source>
        <strain evidence="3">TBRC 1276</strain>
    </source>
</reference>
<feature type="transmembrane region" description="Helical" evidence="1">
    <location>
        <begin position="20"/>
        <end position="39"/>
    </location>
</feature>
<feature type="transmembrane region" description="Helical" evidence="1">
    <location>
        <begin position="96"/>
        <end position="122"/>
    </location>
</feature>
<evidence type="ECO:0000256" key="1">
    <source>
        <dbReference type="SAM" id="Phobius"/>
    </source>
</evidence>
<feature type="transmembrane region" description="Helical" evidence="1">
    <location>
        <begin position="166"/>
        <end position="187"/>
    </location>
</feature>
<dbReference type="RefSeq" id="WP_379529181.1">
    <property type="nucleotide sequence ID" value="NZ_JBHSBI010000008.1"/>
</dbReference>
<proteinExistence type="predicted"/>
<name>A0ABV8G810_9ACTN</name>
<keyword evidence="1" id="KW-0812">Transmembrane</keyword>
<evidence type="ECO:0000313" key="3">
    <source>
        <dbReference type="Proteomes" id="UP001595851"/>
    </source>
</evidence>
<feature type="transmembrane region" description="Helical" evidence="1">
    <location>
        <begin position="142"/>
        <end position="159"/>
    </location>
</feature>
<keyword evidence="1" id="KW-1133">Transmembrane helix</keyword>
<evidence type="ECO:0000313" key="2">
    <source>
        <dbReference type="EMBL" id="MFC4009120.1"/>
    </source>
</evidence>
<sequence length="255" mass="25507">MNLVAAERIKLLSTPAPKVLAAAAVIVPVVFAALVAGAAEDPSTVTVGVSQAGFQLGIAPILALAMASVTTEYRYETIRATFLAAPGRGSVLAAKAAVAGLVSGAIGLVSAFGALGASALMAPEADLALDTGADWRNVAGLAAYYAVAAVIAVAVGTMVRHTAAALTLLLGYAMFAEALVPAVPGAGVEIHRWLPFNVGKQFLIGAPDPAMAPTGPPAPAPSTSVLGPWWALAYYAAVALALLGVAVVTTKRRDA</sequence>
<keyword evidence="3" id="KW-1185">Reference proteome</keyword>
<feature type="transmembrane region" description="Helical" evidence="1">
    <location>
        <begin position="54"/>
        <end position="75"/>
    </location>
</feature>
<gene>
    <name evidence="2" type="ORF">ACFOY2_17945</name>
</gene>
<organism evidence="2 3">
    <name type="scientific">Nonomuraea purpurea</name>
    <dbReference type="NCBI Taxonomy" id="1849276"/>
    <lineage>
        <taxon>Bacteria</taxon>
        <taxon>Bacillati</taxon>
        <taxon>Actinomycetota</taxon>
        <taxon>Actinomycetes</taxon>
        <taxon>Streptosporangiales</taxon>
        <taxon>Streptosporangiaceae</taxon>
        <taxon>Nonomuraea</taxon>
    </lineage>
</organism>